<dbReference type="GO" id="GO:0006044">
    <property type="term" value="P:N-acetylglucosamine metabolic process"/>
    <property type="evidence" value="ECO:0007669"/>
    <property type="project" value="TreeGrafter"/>
</dbReference>
<dbReference type="Pfam" id="PF12239">
    <property type="entry name" value="DUF3605"/>
    <property type="match status" value="1"/>
</dbReference>
<organism evidence="1 2">
    <name type="scientific">Periconia macrospinosa</name>
    <dbReference type="NCBI Taxonomy" id="97972"/>
    <lineage>
        <taxon>Eukaryota</taxon>
        <taxon>Fungi</taxon>
        <taxon>Dikarya</taxon>
        <taxon>Ascomycota</taxon>
        <taxon>Pezizomycotina</taxon>
        <taxon>Dothideomycetes</taxon>
        <taxon>Pleosporomycetidae</taxon>
        <taxon>Pleosporales</taxon>
        <taxon>Massarineae</taxon>
        <taxon>Periconiaceae</taxon>
        <taxon>Periconia</taxon>
    </lineage>
</organism>
<dbReference type="STRING" id="97972.A0A2V1DKT9"/>
<dbReference type="PANTHER" id="PTHR35020:SF4">
    <property type="entry name" value="N-ACETYLGLUCOSAMINE-INDUCED PROTEIN 1"/>
    <property type="match status" value="1"/>
</dbReference>
<evidence type="ECO:0008006" key="3">
    <source>
        <dbReference type="Google" id="ProtNLM"/>
    </source>
</evidence>
<gene>
    <name evidence="1" type="ORF">DM02DRAFT_595362</name>
</gene>
<dbReference type="Proteomes" id="UP000244855">
    <property type="component" value="Unassembled WGS sequence"/>
</dbReference>
<proteinExistence type="predicted"/>
<reference evidence="1 2" key="1">
    <citation type="journal article" date="2018" name="Sci. Rep.">
        <title>Comparative genomics provides insights into the lifestyle and reveals functional heterogeneity of dark septate endophytic fungi.</title>
        <authorList>
            <person name="Knapp D.G."/>
            <person name="Nemeth J.B."/>
            <person name="Barry K."/>
            <person name="Hainaut M."/>
            <person name="Henrissat B."/>
            <person name="Johnson J."/>
            <person name="Kuo A."/>
            <person name="Lim J.H.P."/>
            <person name="Lipzen A."/>
            <person name="Nolan M."/>
            <person name="Ohm R.A."/>
            <person name="Tamas L."/>
            <person name="Grigoriev I.V."/>
            <person name="Spatafora J.W."/>
            <person name="Nagy L.G."/>
            <person name="Kovacs G.M."/>
        </authorList>
    </citation>
    <scope>NUCLEOTIDE SEQUENCE [LARGE SCALE GENOMIC DNA]</scope>
    <source>
        <strain evidence="1 2">DSE2036</strain>
    </source>
</reference>
<dbReference type="OrthoDB" id="10053431at2759"/>
<name>A0A2V1DKT9_9PLEO</name>
<dbReference type="GO" id="GO:0005737">
    <property type="term" value="C:cytoplasm"/>
    <property type="evidence" value="ECO:0007669"/>
    <property type="project" value="TreeGrafter"/>
</dbReference>
<dbReference type="AlphaFoldDB" id="A0A2V1DKT9"/>
<sequence>MPHEEPLPFWLVNVPRDQWPAECPEYLRDLSEKDRRIIGTPDEEYRLLTWDEVKELIRLNQFDKFHRMPSDLRKYRYFTHRLIKEYGSIMNYMVNERLKWTSMTPKGRAFEFDEDTTTLPNDYPYAISPSISHYVVWTKFELPDDPVTGLCTEESYREIDEFVRKTFGGRGGMEEVRWFKNWKALKSVHAVEHFHVMVWEEEERGEGGEEE</sequence>
<dbReference type="InterPro" id="IPR022036">
    <property type="entry name" value="DUF3605"/>
</dbReference>
<dbReference type="PANTHER" id="PTHR35020">
    <property type="entry name" value="N-ACETYLGLUCOSAMINE-INDUCED PROTEIN 1"/>
    <property type="match status" value="1"/>
</dbReference>
<evidence type="ECO:0000313" key="2">
    <source>
        <dbReference type="Proteomes" id="UP000244855"/>
    </source>
</evidence>
<dbReference type="EMBL" id="KZ805405">
    <property type="protein sequence ID" value="PVH98817.1"/>
    <property type="molecule type" value="Genomic_DNA"/>
</dbReference>
<protein>
    <recommendedName>
        <fullName evidence="3">N-acetylglucosamine-induced protein 1</fullName>
    </recommendedName>
</protein>
<accession>A0A2V1DKT9</accession>
<keyword evidence="2" id="KW-1185">Reference proteome</keyword>
<evidence type="ECO:0000313" key="1">
    <source>
        <dbReference type="EMBL" id="PVH98817.1"/>
    </source>
</evidence>